<dbReference type="Pfam" id="PF00015">
    <property type="entry name" value="MCPsignal"/>
    <property type="match status" value="1"/>
</dbReference>
<dbReference type="SUPFAM" id="SSF58104">
    <property type="entry name" value="Methyl-accepting chemotaxis protein (MCP) signaling domain"/>
    <property type="match status" value="1"/>
</dbReference>
<proteinExistence type="predicted"/>
<gene>
    <name evidence="5" type="ORF">OW729_01440</name>
</gene>
<protein>
    <submittedName>
        <fullName evidence="5">Methyl-accepting chemotaxis protein</fullName>
    </submittedName>
</protein>
<dbReference type="PANTHER" id="PTHR32089">
    <property type="entry name" value="METHYL-ACCEPTING CHEMOTAXIS PROTEIN MCPB"/>
    <property type="match status" value="1"/>
</dbReference>
<feature type="transmembrane region" description="Helical" evidence="3">
    <location>
        <begin position="86"/>
        <end position="103"/>
    </location>
</feature>
<dbReference type="Gene3D" id="1.10.287.950">
    <property type="entry name" value="Methyl-accepting chemotaxis protein"/>
    <property type="match status" value="1"/>
</dbReference>
<organism evidence="5 6">
    <name type="scientific">Clostridium brassicae</name>
    <dbReference type="NCBI Taxonomy" id="2999072"/>
    <lineage>
        <taxon>Bacteria</taxon>
        <taxon>Bacillati</taxon>
        <taxon>Bacillota</taxon>
        <taxon>Clostridia</taxon>
        <taxon>Eubacteriales</taxon>
        <taxon>Clostridiaceae</taxon>
        <taxon>Clostridium</taxon>
    </lineage>
</organism>
<keyword evidence="1 2" id="KW-0807">Transducer</keyword>
<dbReference type="InterPro" id="IPR004089">
    <property type="entry name" value="MCPsignal_dom"/>
</dbReference>
<evidence type="ECO:0000256" key="1">
    <source>
        <dbReference type="ARBA" id="ARBA00023224"/>
    </source>
</evidence>
<evidence type="ECO:0000313" key="6">
    <source>
        <dbReference type="Proteomes" id="UP001144612"/>
    </source>
</evidence>
<feature type="domain" description="Methyl-accepting transducer" evidence="4">
    <location>
        <begin position="228"/>
        <end position="464"/>
    </location>
</feature>
<accession>A0ABT4D4Q4</accession>
<keyword evidence="3" id="KW-1133">Transmembrane helix</keyword>
<feature type="transmembrane region" description="Helical" evidence="3">
    <location>
        <begin position="163"/>
        <end position="184"/>
    </location>
</feature>
<name>A0ABT4D4Q4_9CLOT</name>
<comment type="caution">
    <text evidence="5">The sequence shown here is derived from an EMBL/GenBank/DDBJ whole genome shotgun (WGS) entry which is preliminary data.</text>
</comment>
<evidence type="ECO:0000313" key="5">
    <source>
        <dbReference type="EMBL" id="MCY6957262.1"/>
    </source>
</evidence>
<feature type="transmembrane region" description="Helical" evidence="3">
    <location>
        <begin position="109"/>
        <end position="126"/>
    </location>
</feature>
<evidence type="ECO:0000259" key="4">
    <source>
        <dbReference type="PROSITE" id="PS50111"/>
    </source>
</evidence>
<keyword evidence="3" id="KW-0812">Transmembrane</keyword>
<keyword evidence="3" id="KW-0472">Membrane</keyword>
<feature type="transmembrane region" description="Helical" evidence="3">
    <location>
        <begin position="18"/>
        <end position="36"/>
    </location>
</feature>
<dbReference type="PANTHER" id="PTHR32089:SF112">
    <property type="entry name" value="LYSOZYME-LIKE PROTEIN-RELATED"/>
    <property type="match status" value="1"/>
</dbReference>
<dbReference type="SMART" id="SM00283">
    <property type="entry name" value="MA"/>
    <property type="match status" value="1"/>
</dbReference>
<dbReference type="PROSITE" id="PS50111">
    <property type="entry name" value="CHEMOTAXIS_TRANSDUC_2"/>
    <property type="match status" value="1"/>
</dbReference>
<sequence length="510" mass="57111">MDNNVNTIIDYQRKTYKLVINIYILSITAAVLLFPSVKAFGLYPEVEWKYIIGFIVIGLLENIVLGLTKNKISDREKTSDKKFSRVKTLVGLGCFVNYIYMSIMIPSKELWVCVFYFILLCAAFLDKKLIIESIGLGIISQILIFKMNPSVLPSQDVLLREGIMRLVVIPLICFGIYFFMYLSSDLLEKVDLKMKTEVEHNKKISNLFTRISEFSQTLLSSSENLTAVIEDEHSFIQEIASTSTDVNQDSNEMLEKTEKNREILEGLQNLNQTVSTKAKDTEKLSSDLIDIANENKNSLNKALEIINNIKESIENTLNATKVLNEKSDQLDSIFKILADISDKTNLLALNASIEAARVGEAGKGFAVVATEIQKLSESTKQSLDEVGLITNELKGNVCKVENLMINNNGEIIEGNNILNSVFNSVGKMMLVLNTSVNDIKDINTSAEVLLTEVNSVVKFNANIYGTTKETISKFKNVTEKINENVNLIEEISVNTENLKDIASEMSKIIE</sequence>
<evidence type="ECO:0000256" key="2">
    <source>
        <dbReference type="PROSITE-ProRule" id="PRU00284"/>
    </source>
</evidence>
<dbReference type="RefSeq" id="WP_268059617.1">
    <property type="nucleotide sequence ID" value="NZ_JAPQFJ010000001.1"/>
</dbReference>
<dbReference type="Proteomes" id="UP001144612">
    <property type="component" value="Unassembled WGS sequence"/>
</dbReference>
<keyword evidence="6" id="KW-1185">Reference proteome</keyword>
<dbReference type="EMBL" id="JAPQFJ010000001">
    <property type="protein sequence ID" value="MCY6957262.1"/>
    <property type="molecule type" value="Genomic_DNA"/>
</dbReference>
<feature type="transmembrane region" description="Helical" evidence="3">
    <location>
        <begin position="48"/>
        <end position="65"/>
    </location>
</feature>
<evidence type="ECO:0000256" key="3">
    <source>
        <dbReference type="SAM" id="Phobius"/>
    </source>
</evidence>
<reference evidence="5" key="1">
    <citation type="submission" date="2022-12" db="EMBL/GenBank/DDBJ databases">
        <title>Clostridium sp. nov., isolated from industrial wastewater.</title>
        <authorList>
            <person name="Jiayan W."/>
        </authorList>
    </citation>
    <scope>NUCLEOTIDE SEQUENCE</scope>
    <source>
        <strain evidence="5">ZC22-4</strain>
    </source>
</reference>